<evidence type="ECO:0000313" key="1">
    <source>
        <dbReference type="EMBL" id="KOG46433.1"/>
    </source>
</evidence>
<evidence type="ECO:0000313" key="2">
    <source>
        <dbReference type="Proteomes" id="UP000037084"/>
    </source>
</evidence>
<proteinExistence type="predicted"/>
<name>A0A0L8M7S4_STRVG</name>
<accession>A0A0L8M7S4</accession>
<dbReference type="PATRIC" id="fig|1961.12.peg.6048"/>
<organism evidence="1 2">
    <name type="scientific">Streptomyces virginiae</name>
    <name type="common">Streptomyces cinnamonensis</name>
    <dbReference type="NCBI Taxonomy" id="1961"/>
    <lineage>
        <taxon>Bacteria</taxon>
        <taxon>Bacillati</taxon>
        <taxon>Actinomycetota</taxon>
        <taxon>Actinomycetes</taxon>
        <taxon>Kitasatosporales</taxon>
        <taxon>Streptomycetaceae</taxon>
        <taxon>Streptomyces</taxon>
    </lineage>
</organism>
<comment type="caution">
    <text evidence="1">The sequence shown here is derived from an EMBL/GenBank/DDBJ whole genome shotgun (WGS) entry which is preliminary data.</text>
</comment>
<dbReference type="Proteomes" id="UP000037084">
    <property type="component" value="Unassembled WGS sequence"/>
</dbReference>
<dbReference type="AlphaFoldDB" id="A0A0L8M7S4"/>
<sequence>MEFSDAGLGVAGDTAYLPFDFFDQCMAWLRVSAAQVRDFGPIPGARIQCSLGDLAAQVGANRSTLAATGP</sequence>
<protein>
    <submittedName>
        <fullName evidence="1">Uncharacterized protein</fullName>
    </submittedName>
</protein>
<dbReference type="EMBL" id="LGUV01000349">
    <property type="protein sequence ID" value="KOG46433.1"/>
    <property type="molecule type" value="Genomic_DNA"/>
</dbReference>
<dbReference type="OrthoDB" id="9153432at2"/>
<dbReference type="RefSeq" id="WP_053174795.1">
    <property type="nucleotide sequence ID" value="NZ_LGUV01000349.1"/>
</dbReference>
<reference evidence="2" key="1">
    <citation type="submission" date="2015-07" db="EMBL/GenBank/DDBJ databases">
        <authorList>
            <consortium name="Consortium for Microbial Forensics and Genomics (microFORGE)"/>
            <person name="Knight B.M."/>
            <person name="Roberts D.P."/>
            <person name="Lin D."/>
            <person name="Hari K."/>
            <person name="Fletcher J."/>
            <person name="Melcher U."/>
            <person name="Blagden T."/>
            <person name="Winegar R.A."/>
        </authorList>
    </citation>
    <scope>NUCLEOTIDE SEQUENCE [LARGE SCALE GENOMIC DNA]</scope>
    <source>
        <strain evidence="2">NRRL B-1447</strain>
    </source>
</reference>
<gene>
    <name evidence="1" type="ORF">ADK75_27110</name>
</gene>